<evidence type="ECO:0000313" key="2">
    <source>
        <dbReference type="Proteomes" id="UP000176666"/>
    </source>
</evidence>
<accession>A0A1F5GTS6</accession>
<reference evidence="1 2" key="1">
    <citation type="journal article" date="2016" name="Nat. Commun.">
        <title>Thousands of microbial genomes shed light on interconnected biogeochemical processes in an aquifer system.</title>
        <authorList>
            <person name="Anantharaman K."/>
            <person name="Brown C.T."/>
            <person name="Hug L.A."/>
            <person name="Sharon I."/>
            <person name="Castelle C.J."/>
            <person name="Probst A.J."/>
            <person name="Thomas B.C."/>
            <person name="Singh A."/>
            <person name="Wilkins M.J."/>
            <person name="Karaoz U."/>
            <person name="Brodie E.L."/>
            <person name="Williams K.H."/>
            <person name="Hubbard S.S."/>
            <person name="Banfield J.F."/>
        </authorList>
    </citation>
    <scope>NUCLEOTIDE SEQUENCE [LARGE SCALE GENOMIC DNA]</scope>
</reference>
<sequence>MSAERRLTKSTRSHIRKLKAHIRHEVGAPPQIDSHIWSQVEEILRLTPDYSDNYAPYHAVLKEYCQIRVEALGNPAKLVELNTIFRQKHADVLEKLKPVFGKISAIIPKIAI</sequence>
<dbReference type="EMBL" id="MFBJ01000061">
    <property type="protein sequence ID" value="OGD95187.1"/>
    <property type="molecule type" value="Genomic_DNA"/>
</dbReference>
<evidence type="ECO:0000313" key="1">
    <source>
        <dbReference type="EMBL" id="OGD95187.1"/>
    </source>
</evidence>
<gene>
    <name evidence="1" type="ORF">A3F02_03340</name>
</gene>
<organism evidence="1 2">
    <name type="scientific">Candidatus Curtissbacteria bacterium RIFCSPHIGHO2_12_FULL_38_9b</name>
    <dbReference type="NCBI Taxonomy" id="1797720"/>
    <lineage>
        <taxon>Bacteria</taxon>
        <taxon>Candidatus Curtissiibacteriota</taxon>
    </lineage>
</organism>
<dbReference type="AlphaFoldDB" id="A0A1F5GTS6"/>
<proteinExistence type="predicted"/>
<comment type="caution">
    <text evidence="1">The sequence shown here is derived from an EMBL/GenBank/DDBJ whole genome shotgun (WGS) entry which is preliminary data.</text>
</comment>
<name>A0A1F5GTS6_9BACT</name>
<protein>
    <submittedName>
        <fullName evidence="1">Uncharacterized protein</fullName>
    </submittedName>
</protein>
<dbReference type="Proteomes" id="UP000176666">
    <property type="component" value="Unassembled WGS sequence"/>
</dbReference>